<dbReference type="InterPro" id="IPR019734">
    <property type="entry name" value="TPR_rpt"/>
</dbReference>
<dbReference type="InterPro" id="IPR011990">
    <property type="entry name" value="TPR-like_helical_dom_sf"/>
</dbReference>
<dbReference type="SMART" id="SM00028">
    <property type="entry name" value="TPR"/>
    <property type="match status" value="6"/>
</dbReference>
<organism evidence="2 3">
    <name type="scientific">Ceratopteris richardii</name>
    <name type="common">Triangle waterfern</name>
    <dbReference type="NCBI Taxonomy" id="49495"/>
    <lineage>
        <taxon>Eukaryota</taxon>
        <taxon>Viridiplantae</taxon>
        <taxon>Streptophyta</taxon>
        <taxon>Embryophyta</taxon>
        <taxon>Tracheophyta</taxon>
        <taxon>Polypodiopsida</taxon>
        <taxon>Polypodiidae</taxon>
        <taxon>Polypodiales</taxon>
        <taxon>Pteridineae</taxon>
        <taxon>Pteridaceae</taxon>
        <taxon>Parkerioideae</taxon>
        <taxon>Ceratopteris</taxon>
    </lineage>
</organism>
<comment type="caution">
    <text evidence="2">The sequence shown here is derived from an EMBL/GenBank/DDBJ whole genome shotgun (WGS) entry which is preliminary data.</text>
</comment>
<protein>
    <recommendedName>
        <fullName evidence="4">MalT-like TPR region domain-containing protein</fullName>
    </recommendedName>
</protein>
<proteinExistence type="predicted"/>
<dbReference type="PANTHER" id="PTHR47459">
    <property type="entry name" value="KINESIN LIGHT CHAIN-RELATED"/>
    <property type="match status" value="1"/>
</dbReference>
<dbReference type="EMBL" id="CM035442">
    <property type="protein sequence ID" value="KAH7280321.1"/>
    <property type="molecule type" value="Genomic_DNA"/>
</dbReference>
<keyword evidence="3" id="KW-1185">Reference proteome</keyword>
<feature type="region of interest" description="Disordered" evidence="1">
    <location>
        <begin position="100"/>
        <end position="119"/>
    </location>
</feature>
<evidence type="ECO:0000313" key="3">
    <source>
        <dbReference type="Proteomes" id="UP000825935"/>
    </source>
</evidence>
<sequence length="667" mass="74579">MSVSHFYVSKRLREVNRQVKFALFSYGAHVTPQRQTLLSSRSILITQGDGEHHYNHVMEKGNPLHIQLKYLPVLAHQFKINFHRSLDAFKQHLSHCSSHHHSEYSTSSSGNADMDSPNSLGEAKKKDSLIVQLDALCKADPDDQEALHALEILVQEIKPSDDPEGLLLGASYLKLATVCASSCNENIFKGLSYAQKATEVYKNLGPSLKLATCFYISALICTRMGETKKAVAYLEESDSVMKRIKVTSCDEYCVALKHDVQSVMGEACDLFCNEMRLEIQSLFGTAKMQLGMHAEAIIHIHKTVKLKQKLLQAGSPDLGAFYLDTAETLRLLNDHKTATNLCSKALKIILKFYGSSSREEAKVRSLLSKIYCDLGKYEESLSETDSARKIWMQLGEVDEVISLNVNAERLLVRLERWTEAVARLDEVIEATRKGDNFHTIALVLAARVFLLVRNSDMAHSYCKRALEALEYQGPCSQTAHTLLLLSIQYEDRKEFDEAATLCKKAKEIFDQCLGQEAAVTAAELEGKLGCILMHAGKPEEAIPYLESSFSRLNCVPNQDLLYIHFYLGLAYPHIQKLKESVQHLEAAKGALSTSTNVSTSMEVAVHSNLATAYSALDKLDEAVECQKVVVGMLQKNDVKDYSLKEAEARLHYYIRELTLSKDRVGKA</sequence>
<accession>A0A8T2QAR3</accession>
<dbReference type="PANTHER" id="PTHR47459:SF1">
    <property type="entry name" value="KINESIN LIGHT CHAIN-RELATED"/>
    <property type="match status" value="1"/>
</dbReference>
<reference evidence="2" key="1">
    <citation type="submission" date="2021-08" db="EMBL/GenBank/DDBJ databases">
        <title>WGS assembly of Ceratopteris richardii.</title>
        <authorList>
            <person name="Marchant D.B."/>
            <person name="Chen G."/>
            <person name="Jenkins J."/>
            <person name="Shu S."/>
            <person name="Leebens-Mack J."/>
            <person name="Grimwood J."/>
            <person name="Schmutz J."/>
            <person name="Soltis P."/>
            <person name="Soltis D."/>
            <person name="Chen Z.-H."/>
        </authorList>
    </citation>
    <scope>NUCLEOTIDE SEQUENCE</scope>
    <source>
        <strain evidence="2">Whitten #5841</strain>
        <tissue evidence="2">Leaf</tissue>
    </source>
</reference>
<dbReference type="OrthoDB" id="1956509at2759"/>
<dbReference type="AlphaFoldDB" id="A0A8T2QAR3"/>
<evidence type="ECO:0000313" key="2">
    <source>
        <dbReference type="EMBL" id="KAH7280321.1"/>
    </source>
</evidence>
<evidence type="ECO:0000256" key="1">
    <source>
        <dbReference type="SAM" id="MobiDB-lite"/>
    </source>
</evidence>
<gene>
    <name evidence="2" type="ORF">KP509_37G061200</name>
</gene>
<name>A0A8T2QAR3_CERRI</name>
<dbReference type="Proteomes" id="UP000825935">
    <property type="component" value="Chromosome 37"/>
</dbReference>
<evidence type="ECO:0008006" key="4">
    <source>
        <dbReference type="Google" id="ProtNLM"/>
    </source>
</evidence>
<dbReference type="SUPFAM" id="SSF48452">
    <property type="entry name" value="TPR-like"/>
    <property type="match status" value="2"/>
</dbReference>
<dbReference type="Gene3D" id="1.25.40.10">
    <property type="entry name" value="Tetratricopeptide repeat domain"/>
    <property type="match status" value="2"/>
</dbReference>